<dbReference type="EC" id="1.1.1.262" evidence="7"/>
<evidence type="ECO:0000256" key="3">
    <source>
        <dbReference type="ARBA" id="ARBA00022857"/>
    </source>
</evidence>
<sequence>MPSSTINKSLPFALSIGEPAGIGPEIILKSWAGKSRHDLPPFFVIGRLETLAKTMRALGLDIPLQSICETAETKDVFPKALPVLCLEHEADFNFGRASPQTASMVLKSIETAVKLILEGQAAGLVTAPIQKSVLYEAGFTCPGHTEYLAELCNSNTPPVMMLLSDELRVVPLTIHRAISEVPGAITADLIEQTCRTLHTALKQDFGLKNPRIAVAGLNPHAGEDGSMGQEEQLVITPALDRLRRQGMDIRGPLPADTMFHAAARTSYDAALCMYHDQALLPLKTLDFDGGVNVTLGLPIVRTSPDHGTALDIAGKNLASPNSMINALKQAEKIHLNRTKSHV</sequence>
<gene>
    <name evidence="7" type="ORF">MNBD_ALPHA02-1629</name>
</gene>
<dbReference type="GO" id="GO:0050570">
    <property type="term" value="F:4-hydroxythreonine-4-phosphate dehydrogenase activity"/>
    <property type="evidence" value="ECO:0007669"/>
    <property type="project" value="UniProtKB-EC"/>
</dbReference>
<proteinExistence type="inferred from homology"/>
<reference evidence="7" key="1">
    <citation type="submission" date="2018-06" db="EMBL/GenBank/DDBJ databases">
        <authorList>
            <person name="Zhirakovskaya E."/>
        </authorList>
    </citation>
    <scope>NUCLEOTIDE SEQUENCE</scope>
</reference>
<evidence type="ECO:0000256" key="5">
    <source>
        <dbReference type="ARBA" id="ARBA00023027"/>
    </source>
</evidence>
<dbReference type="GO" id="GO:0042823">
    <property type="term" value="P:pyridoxal phosphate biosynthetic process"/>
    <property type="evidence" value="ECO:0007669"/>
    <property type="project" value="InterPro"/>
</dbReference>
<dbReference type="Gene3D" id="3.40.718.10">
    <property type="entry name" value="Isopropylmalate Dehydrogenase"/>
    <property type="match status" value="1"/>
</dbReference>
<dbReference type="GO" id="GO:0046872">
    <property type="term" value="F:metal ion binding"/>
    <property type="evidence" value="ECO:0007669"/>
    <property type="project" value="UniProtKB-KW"/>
</dbReference>
<dbReference type="SUPFAM" id="SSF53659">
    <property type="entry name" value="Isocitrate/Isopropylmalate dehydrogenase-like"/>
    <property type="match status" value="1"/>
</dbReference>
<keyword evidence="3" id="KW-0521">NADP</keyword>
<name>A0A3B0R2D9_9ZZZZ</name>
<dbReference type="EMBL" id="UOED01000006">
    <property type="protein sequence ID" value="VAV86509.1"/>
    <property type="molecule type" value="Genomic_DNA"/>
</dbReference>
<dbReference type="GO" id="GO:0051287">
    <property type="term" value="F:NAD binding"/>
    <property type="evidence" value="ECO:0007669"/>
    <property type="project" value="InterPro"/>
</dbReference>
<keyword evidence="6" id="KW-0664">Pyridoxine biosynthesis</keyword>
<keyword evidence="2" id="KW-0479">Metal-binding</keyword>
<evidence type="ECO:0000256" key="4">
    <source>
        <dbReference type="ARBA" id="ARBA00023002"/>
    </source>
</evidence>
<organism evidence="7">
    <name type="scientific">hydrothermal vent metagenome</name>
    <dbReference type="NCBI Taxonomy" id="652676"/>
    <lineage>
        <taxon>unclassified sequences</taxon>
        <taxon>metagenomes</taxon>
        <taxon>ecological metagenomes</taxon>
    </lineage>
</organism>
<accession>A0A3B0R2D9</accession>
<keyword evidence="4 7" id="KW-0560">Oxidoreductase</keyword>
<evidence type="ECO:0000256" key="1">
    <source>
        <dbReference type="ARBA" id="ARBA00022490"/>
    </source>
</evidence>
<dbReference type="NCBIfam" id="TIGR00557">
    <property type="entry name" value="pdxA"/>
    <property type="match status" value="1"/>
</dbReference>
<dbReference type="InterPro" id="IPR037510">
    <property type="entry name" value="PdxA"/>
</dbReference>
<dbReference type="InterPro" id="IPR005255">
    <property type="entry name" value="PdxA_fam"/>
</dbReference>
<dbReference type="Pfam" id="PF04166">
    <property type="entry name" value="PdxA"/>
    <property type="match status" value="1"/>
</dbReference>
<evidence type="ECO:0000256" key="6">
    <source>
        <dbReference type="ARBA" id="ARBA00023096"/>
    </source>
</evidence>
<dbReference type="PANTHER" id="PTHR30004">
    <property type="entry name" value="4-HYDROXYTHREONINE-4-PHOSPHATE DEHYDROGENASE"/>
    <property type="match status" value="1"/>
</dbReference>
<keyword evidence="5" id="KW-0520">NAD</keyword>
<evidence type="ECO:0000313" key="7">
    <source>
        <dbReference type="EMBL" id="VAV86509.1"/>
    </source>
</evidence>
<dbReference type="HAMAP" id="MF_00536">
    <property type="entry name" value="PdxA"/>
    <property type="match status" value="1"/>
</dbReference>
<protein>
    <submittedName>
        <fullName evidence="7">4-hydroxythreonine-4-phosphate dehydrogenase</fullName>
        <ecNumber evidence="7">1.1.1.262</ecNumber>
    </submittedName>
</protein>
<dbReference type="PANTHER" id="PTHR30004:SF6">
    <property type="entry name" value="D-THREONATE 4-PHOSPHATE DEHYDROGENASE"/>
    <property type="match status" value="1"/>
</dbReference>
<dbReference type="NCBIfam" id="NF003699">
    <property type="entry name" value="PRK05312.1"/>
    <property type="match status" value="1"/>
</dbReference>
<keyword evidence="1" id="KW-0963">Cytoplasm</keyword>
<dbReference type="AlphaFoldDB" id="A0A3B0R2D9"/>
<dbReference type="GO" id="GO:0008615">
    <property type="term" value="P:pyridoxine biosynthetic process"/>
    <property type="evidence" value="ECO:0007669"/>
    <property type="project" value="UniProtKB-KW"/>
</dbReference>
<evidence type="ECO:0000256" key="2">
    <source>
        <dbReference type="ARBA" id="ARBA00022723"/>
    </source>
</evidence>